<dbReference type="InterPro" id="IPR012132">
    <property type="entry name" value="GMC_OxRdtase"/>
</dbReference>
<keyword evidence="15" id="KW-1185">Reference proteome</keyword>
<dbReference type="SMART" id="SM00184">
    <property type="entry name" value="RING"/>
    <property type="match status" value="1"/>
</dbReference>
<dbReference type="InterPro" id="IPR043136">
    <property type="entry name" value="B30.2/SPRY_sf"/>
</dbReference>
<keyword evidence="4" id="KW-0479">Metal-binding</keyword>
<dbReference type="Gene3D" id="3.30.40.10">
    <property type="entry name" value="Zinc/RING finger domain, C3HC4 (zinc finger)"/>
    <property type="match status" value="1"/>
</dbReference>
<dbReference type="Pfam" id="PF05199">
    <property type="entry name" value="GMC_oxred_C"/>
    <property type="match status" value="1"/>
</dbReference>
<dbReference type="InterPro" id="IPR013083">
    <property type="entry name" value="Znf_RING/FYVE/PHD"/>
</dbReference>
<proteinExistence type="inferred from homology"/>
<dbReference type="GO" id="GO:0050660">
    <property type="term" value="F:flavin adenine dinucleotide binding"/>
    <property type="evidence" value="ECO:0007669"/>
    <property type="project" value="InterPro"/>
</dbReference>
<dbReference type="Pfam" id="PF00732">
    <property type="entry name" value="GMC_oxred_N"/>
    <property type="match status" value="1"/>
</dbReference>
<dbReference type="SMART" id="SM00588">
    <property type="entry name" value="NEUZ"/>
    <property type="match status" value="1"/>
</dbReference>
<dbReference type="InterPro" id="IPR007867">
    <property type="entry name" value="GMC_OxRtase_C"/>
</dbReference>
<evidence type="ECO:0000256" key="1">
    <source>
        <dbReference type="ARBA" id="ARBA00001974"/>
    </source>
</evidence>
<evidence type="ECO:0000256" key="2">
    <source>
        <dbReference type="ARBA" id="ARBA00010790"/>
    </source>
</evidence>
<dbReference type="STRING" id="48709.A0A1D2NL64"/>
<evidence type="ECO:0000256" key="10">
    <source>
        <dbReference type="RuleBase" id="RU003968"/>
    </source>
</evidence>
<evidence type="ECO:0000259" key="12">
    <source>
        <dbReference type="PROSITE" id="PS50089"/>
    </source>
</evidence>
<evidence type="ECO:0000313" key="14">
    <source>
        <dbReference type="EMBL" id="ODN05982.1"/>
    </source>
</evidence>
<reference evidence="14 15" key="1">
    <citation type="journal article" date="2016" name="Genome Biol. Evol.">
        <title>Gene Family Evolution Reflects Adaptation to Soil Environmental Stressors in the Genome of the Collembolan Orchesella cincta.</title>
        <authorList>
            <person name="Faddeeva-Vakhrusheva A."/>
            <person name="Derks M.F."/>
            <person name="Anvar S.Y."/>
            <person name="Agamennone V."/>
            <person name="Suring W."/>
            <person name="Smit S."/>
            <person name="van Straalen N.M."/>
            <person name="Roelofs D."/>
        </authorList>
    </citation>
    <scope>NUCLEOTIDE SEQUENCE [LARGE SCALE GENOMIC DNA]</scope>
    <source>
        <tissue evidence="14">Mixed pool</tissue>
    </source>
</reference>
<evidence type="ECO:0000313" key="15">
    <source>
        <dbReference type="Proteomes" id="UP000094527"/>
    </source>
</evidence>
<dbReference type="Gene3D" id="3.30.560.10">
    <property type="entry name" value="Glucose Oxidase, domain 3"/>
    <property type="match status" value="1"/>
</dbReference>
<dbReference type="InterPro" id="IPR036188">
    <property type="entry name" value="FAD/NAD-bd_sf"/>
</dbReference>
<keyword evidence="3 10" id="KW-0285">Flavoprotein</keyword>
<feature type="region of interest" description="Disordered" evidence="11">
    <location>
        <begin position="896"/>
        <end position="919"/>
    </location>
</feature>
<feature type="compositionally biased region" description="Low complexity" evidence="11">
    <location>
        <begin position="899"/>
        <end position="919"/>
    </location>
</feature>
<dbReference type="FunFam" id="2.60.120.920:FF:000005">
    <property type="entry name" value="Putative E3 ubiquitin-protein ligase NEURL1B"/>
    <property type="match status" value="1"/>
</dbReference>
<dbReference type="InterPro" id="IPR006573">
    <property type="entry name" value="NHR_dom"/>
</dbReference>
<evidence type="ECO:0000256" key="11">
    <source>
        <dbReference type="SAM" id="MobiDB-lite"/>
    </source>
</evidence>
<feature type="domain" description="RING-type" evidence="12">
    <location>
        <begin position="931"/>
        <end position="983"/>
    </location>
</feature>
<evidence type="ECO:0000256" key="6">
    <source>
        <dbReference type="ARBA" id="ARBA00022771"/>
    </source>
</evidence>
<dbReference type="Gene3D" id="2.60.120.920">
    <property type="match status" value="1"/>
</dbReference>
<dbReference type="Proteomes" id="UP000094527">
    <property type="component" value="Unassembled WGS sequence"/>
</dbReference>
<dbReference type="Gene3D" id="3.50.50.60">
    <property type="entry name" value="FAD/NAD(P)-binding domain"/>
    <property type="match status" value="1"/>
</dbReference>
<dbReference type="SUPFAM" id="SSF57850">
    <property type="entry name" value="RING/U-box"/>
    <property type="match status" value="1"/>
</dbReference>
<comment type="caution">
    <text evidence="14">The sequence shown here is derived from an EMBL/GenBank/DDBJ whole genome shotgun (WGS) entry which is preliminary data.</text>
</comment>
<dbReference type="PANTHER" id="PTHR11552:SF147">
    <property type="entry name" value="CHOLINE DEHYDROGENASE, MITOCHONDRIAL"/>
    <property type="match status" value="1"/>
</dbReference>
<dbReference type="InterPro" id="IPR000172">
    <property type="entry name" value="GMC_OxRdtase_N"/>
</dbReference>
<organism evidence="14 15">
    <name type="scientific">Orchesella cincta</name>
    <name type="common">Springtail</name>
    <name type="synonym">Podura cincta</name>
    <dbReference type="NCBI Taxonomy" id="48709"/>
    <lineage>
        <taxon>Eukaryota</taxon>
        <taxon>Metazoa</taxon>
        <taxon>Ecdysozoa</taxon>
        <taxon>Arthropoda</taxon>
        <taxon>Hexapoda</taxon>
        <taxon>Collembola</taxon>
        <taxon>Entomobryomorpha</taxon>
        <taxon>Entomobryoidea</taxon>
        <taxon>Orchesellidae</taxon>
        <taxon>Orchesellinae</taxon>
        <taxon>Orchesella</taxon>
    </lineage>
</organism>
<keyword evidence="7 10" id="KW-0274">FAD</keyword>
<dbReference type="PROSITE" id="PS50089">
    <property type="entry name" value="ZF_RING_2"/>
    <property type="match status" value="1"/>
</dbReference>
<dbReference type="PROSITE" id="PS00624">
    <property type="entry name" value="GMC_OXRED_2"/>
    <property type="match status" value="1"/>
</dbReference>
<dbReference type="Pfam" id="PF07177">
    <property type="entry name" value="Neuralized"/>
    <property type="match status" value="1"/>
</dbReference>
<dbReference type="PROSITE" id="PS00623">
    <property type="entry name" value="GMC_OXRED_1"/>
    <property type="match status" value="1"/>
</dbReference>
<protein>
    <submittedName>
        <fullName evidence="14">Glucose dehydrogenase [FAD, quinone]</fullName>
    </submittedName>
</protein>
<dbReference type="GO" id="GO:0016614">
    <property type="term" value="F:oxidoreductase activity, acting on CH-OH group of donors"/>
    <property type="evidence" value="ECO:0007669"/>
    <property type="project" value="InterPro"/>
</dbReference>
<dbReference type="GO" id="GO:0008270">
    <property type="term" value="F:zinc ion binding"/>
    <property type="evidence" value="ECO:0007669"/>
    <property type="project" value="UniProtKB-KW"/>
</dbReference>
<dbReference type="InterPro" id="IPR001841">
    <property type="entry name" value="Znf_RING"/>
</dbReference>
<dbReference type="PROSITE" id="PS51065">
    <property type="entry name" value="NHR"/>
    <property type="match status" value="1"/>
</dbReference>
<comment type="similarity">
    <text evidence="2 10">Belongs to the GMC oxidoreductase family.</text>
</comment>
<comment type="cofactor">
    <cofactor evidence="1">
        <name>FAD</name>
        <dbReference type="ChEBI" id="CHEBI:57692"/>
    </cofactor>
</comment>
<evidence type="ECO:0000259" key="13">
    <source>
        <dbReference type="PROSITE" id="PS51065"/>
    </source>
</evidence>
<dbReference type="SUPFAM" id="SSF51905">
    <property type="entry name" value="FAD/NAD(P)-binding domain"/>
    <property type="match status" value="1"/>
</dbReference>
<dbReference type="PANTHER" id="PTHR11552">
    <property type="entry name" value="GLUCOSE-METHANOL-CHOLINE GMC OXIDOREDUCTASE"/>
    <property type="match status" value="1"/>
</dbReference>
<name>A0A1D2NL64_ORCCI</name>
<evidence type="ECO:0000256" key="7">
    <source>
        <dbReference type="ARBA" id="ARBA00022827"/>
    </source>
</evidence>
<dbReference type="AlphaFoldDB" id="A0A1D2NL64"/>
<keyword evidence="8" id="KW-0862">Zinc</keyword>
<keyword evidence="6 9" id="KW-0863">Zinc-finger</keyword>
<dbReference type="EMBL" id="LJIJ01000012">
    <property type="protein sequence ID" value="ODN05982.1"/>
    <property type="molecule type" value="Genomic_DNA"/>
</dbReference>
<dbReference type="OrthoDB" id="269227at2759"/>
<feature type="region of interest" description="Disordered" evidence="11">
    <location>
        <begin position="857"/>
        <end position="877"/>
    </location>
</feature>
<sequence length="994" mass="110100">MAVDLIEVAFRILNIPFTVTGYSSLLAVLSAMTSIWTATKLVEDAALRPNPYEDLEFDFIVVGGGSGGSVVTNRLSENGKYSVLLLEAGGTPSPYNSLPGLAPFNLHMPTDWKYRTVPQAHSCYDVDERRMHWPRGKCLGGSSQLNFMIYIRGNPHDYNNWANLSGSTDWDYENVLPFFKKAEDYRGNWPNPKFHGTGGPLRVSKQSYQPGVDLWLEAGKELGYDSVSDPNGYQVAGFSPVDVTIRDGKRAGTYECYIEPALRRPNLQVYRYAHVTKVEIDNNNRATGVTYVRDGVVMHAKARKEVIVSAGAVGSPHLLLLSGIGPEAHLRQHGITPKVDSPGVGQNLQDHVLTMVGPFLLNAPISFLAERNITVSTFLQYALNRTGPISANAVSGLAFINTSRATADWPNIELHYTGVGVRHGASEDFTVMFGLKPNVLMDYLTPYSKRDANFVLLDLGHPDSIGYLELKSSDPFAHPKIDPKYFEDPRDMDAMIEGMKLVIKIFEETKAYQSVGAKLAAKKLKRCAQHPDRSDAYYECYIRHLTMTIYHPCCTVKFGRDDDPMAVLDSKLRVKGVNGLRVADSSVMPRITNGNLNAPTIMIGEKAASIGNVFSNIFGNGQKVGGIHQDRENASAVGSTNMPTPYQPFANSGLKFHLAHGKAISLIDNATVAKRKEDYFEHSVTFSHRPIGVNETFAIKIVETTDAFHGPMRVGFTSVDPASFLDDGVVVPLGRDLKNMGGFWVKSVHLFPMSVGTITYFNLNLNGVVLYGINGKQEGVFLKDVDTSRPLWVVLEAYGTVQSVKFVGKFRNAMLAVNGLYEVWVYKRYYESVDKMMNLSMEGISLEDIASPFASATNTMTRRSARRSNTRRQNTENVPQVELPLLTRRNVRLSPLMKPTPSSVSPSNSSSSGEQFFSPGPFDEPNGRCMCIICVERERNTAFTKCGHICMCYECARDFKNQAKSQGSSVINRRNRALCPICRDPVSSILKIYF</sequence>
<dbReference type="SUPFAM" id="SSF54373">
    <property type="entry name" value="FAD-linked reductases, C-terminal domain"/>
    <property type="match status" value="1"/>
</dbReference>
<feature type="domain" description="NHR" evidence="13">
    <location>
        <begin position="653"/>
        <end position="809"/>
    </location>
</feature>
<evidence type="ECO:0000256" key="4">
    <source>
        <dbReference type="ARBA" id="ARBA00022723"/>
    </source>
</evidence>
<evidence type="ECO:0000256" key="9">
    <source>
        <dbReference type="PROSITE-ProRule" id="PRU00175"/>
    </source>
</evidence>
<keyword evidence="5" id="KW-0677">Repeat</keyword>
<evidence type="ECO:0000256" key="3">
    <source>
        <dbReference type="ARBA" id="ARBA00022630"/>
    </source>
</evidence>
<dbReference type="Pfam" id="PF13920">
    <property type="entry name" value="zf-C3HC4_3"/>
    <property type="match status" value="1"/>
</dbReference>
<evidence type="ECO:0000256" key="8">
    <source>
        <dbReference type="ARBA" id="ARBA00022833"/>
    </source>
</evidence>
<gene>
    <name evidence="14" type="ORF">Ocin01_00703</name>
</gene>
<accession>A0A1D2NL64</accession>
<evidence type="ECO:0000256" key="5">
    <source>
        <dbReference type="ARBA" id="ARBA00022737"/>
    </source>
</evidence>